<dbReference type="RefSeq" id="WP_147984940.1">
    <property type="nucleotide sequence ID" value="NZ_JARUMK010000001.1"/>
</dbReference>
<reference evidence="1 2" key="1">
    <citation type="submission" date="2023-04" db="EMBL/GenBank/DDBJ databases">
        <title>Genomic diversity of scab-causing Streptomyces spp. in the province of Quebec, Canada.</title>
        <authorList>
            <person name="Biessy A."/>
            <person name="Cadieux M."/>
            <person name="Ciotola M."/>
            <person name="Filion M."/>
        </authorList>
    </citation>
    <scope>NUCLEOTIDE SEQUENCE [LARGE SCALE GENOMIC DNA]</scope>
    <source>
        <strain evidence="1 2">B21-103</strain>
    </source>
</reference>
<proteinExistence type="predicted"/>
<evidence type="ECO:0000313" key="2">
    <source>
        <dbReference type="Proteomes" id="UP001382181"/>
    </source>
</evidence>
<name>A0ABU8A1E1_9ACTN</name>
<organism evidence="1 2">
    <name type="scientific">Streptomyces silvae</name>
    <dbReference type="NCBI Taxonomy" id="2803812"/>
    <lineage>
        <taxon>Bacteria</taxon>
        <taxon>Bacillati</taxon>
        <taxon>Actinomycetota</taxon>
        <taxon>Actinomycetes</taxon>
        <taxon>Kitasatosporales</taxon>
        <taxon>Streptomycetaceae</taxon>
        <taxon>Streptomyces</taxon>
    </lineage>
</organism>
<comment type="caution">
    <text evidence="1">The sequence shown here is derived from an EMBL/GenBank/DDBJ whole genome shotgun (WGS) entry which is preliminary data.</text>
</comment>
<dbReference type="Proteomes" id="UP001382181">
    <property type="component" value="Unassembled WGS sequence"/>
</dbReference>
<evidence type="ECO:0008006" key="3">
    <source>
        <dbReference type="Google" id="ProtNLM"/>
    </source>
</evidence>
<sequence length="228" mass="23798">MRRRVIKVKDFASMGSTVRLALSGALVVTVVSGCSDAGPEQPKGLSPSQICDGALGPSGASALERISGADRFTELDGSHANGDPNAFSLPLAAKRLHDDLSDRNQCQPYKVDSDFPVLTIDFEARDSHSDPAKVSTDDLSVYPLGRFAVTHQGGGATLVFSCPTQGGGEESTPYVRAKLTVTRSQVAPDSTDKDQIAVLTAVSRAMADELGCAAQAKLPSKIPDALPG</sequence>
<dbReference type="PROSITE" id="PS51257">
    <property type="entry name" value="PROKAR_LIPOPROTEIN"/>
    <property type="match status" value="1"/>
</dbReference>
<accession>A0ABU8A1E1</accession>
<keyword evidence="2" id="KW-1185">Reference proteome</keyword>
<evidence type="ECO:0000313" key="1">
    <source>
        <dbReference type="EMBL" id="MEH0560198.1"/>
    </source>
</evidence>
<protein>
    <recommendedName>
        <fullName evidence="3">DUF3558 domain-containing protein</fullName>
    </recommendedName>
</protein>
<gene>
    <name evidence="1" type="ORF">QBA37_13200</name>
</gene>
<dbReference type="EMBL" id="JARUMK010000001">
    <property type="protein sequence ID" value="MEH0560198.1"/>
    <property type="molecule type" value="Genomic_DNA"/>
</dbReference>